<evidence type="ECO:0000259" key="4">
    <source>
        <dbReference type="Pfam" id="PF13649"/>
    </source>
</evidence>
<evidence type="ECO:0000256" key="2">
    <source>
        <dbReference type="ARBA" id="ARBA00022679"/>
    </source>
</evidence>
<dbReference type="InterPro" id="IPR029063">
    <property type="entry name" value="SAM-dependent_MTases_sf"/>
</dbReference>
<dbReference type="PANTHER" id="PTHR43861:SF1">
    <property type="entry name" value="TRANS-ACONITATE 2-METHYLTRANSFERASE"/>
    <property type="match status" value="1"/>
</dbReference>
<dbReference type="GO" id="GO:0032259">
    <property type="term" value="P:methylation"/>
    <property type="evidence" value="ECO:0007669"/>
    <property type="project" value="UniProtKB-KW"/>
</dbReference>
<dbReference type="Pfam" id="PF13649">
    <property type="entry name" value="Methyltransf_25"/>
    <property type="match status" value="1"/>
</dbReference>
<protein>
    <submittedName>
        <fullName evidence="5">Class I SAM-dependent methyltransferase</fullName>
    </submittedName>
</protein>
<dbReference type="Gene3D" id="3.40.50.150">
    <property type="entry name" value="Vaccinia Virus protein VP39"/>
    <property type="match status" value="1"/>
</dbReference>
<comment type="caution">
    <text evidence="5">The sequence shown here is derived from an EMBL/GenBank/DDBJ whole genome shotgun (WGS) entry which is preliminary data.</text>
</comment>
<evidence type="ECO:0000256" key="3">
    <source>
        <dbReference type="SAM" id="MobiDB-lite"/>
    </source>
</evidence>
<dbReference type="SUPFAM" id="SSF53335">
    <property type="entry name" value="S-adenosyl-L-methionine-dependent methyltransferases"/>
    <property type="match status" value="1"/>
</dbReference>
<name>A0ABS0GY98_9ACTN</name>
<dbReference type="EMBL" id="JADPUN010000184">
    <property type="protein sequence ID" value="MBF9131196.1"/>
    <property type="molecule type" value="Genomic_DNA"/>
</dbReference>
<sequence length="263" mass="28440">MGPSSRGATAATGSRRRSVAEVSERPNGAGGQPDWWLDELAHAGNEHLDPGYVAGYDRKAGHDPQADLDTLCRLGLDADSTLVDLGSGTGRLPLAAARICRRLVAVDVSTAMLGRLREDAARAGLTNVEIVQAGFLSYVHQGRAADFVYSRHALHQLPDFWKAIALVRIADILRPGGVLLLRDLVYTFDPAQTAGELETWLASAAGSAADGWTRAELATHVREEHSTFSWLLEPMLEKAGFRIAEVDASRHPATYASYVCVRR</sequence>
<organism evidence="5 6">
    <name type="scientific">Plantactinospora alkalitolerans</name>
    <dbReference type="NCBI Taxonomy" id="2789879"/>
    <lineage>
        <taxon>Bacteria</taxon>
        <taxon>Bacillati</taxon>
        <taxon>Actinomycetota</taxon>
        <taxon>Actinomycetes</taxon>
        <taxon>Micromonosporales</taxon>
        <taxon>Micromonosporaceae</taxon>
        <taxon>Plantactinospora</taxon>
    </lineage>
</organism>
<keyword evidence="2" id="KW-0808">Transferase</keyword>
<dbReference type="InterPro" id="IPR041698">
    <property type="entry name" value="Methyltransf_25"/>
</dbReference>
<accession>A0ABS0GY98</accession>
<proteinExistence type="predicted"/>
<feature type="domain" description="Methyltransferase" evidence="4">
    <location>
        <begin position="83"/>
        <end position="177"/>
    </location>
</feature>
<keyword evidence="1 5" id="KW-0489">Methyltransferase</keyword>
<dbReference type="CDD" id="cd02440">
    <property type="entry name" value="AdoMet_MTases"/>
    <property type="match status" value="1"/>
</dbReference>
<feature type="compositionally biased region" description="Low complexity" evidence="3">
    <location>
        <begin position="1"/>
        <end position="13"/>
    </location>
</feature>
<evidence type="ECO:0000256" key="1">
    <source>
        <dbReference type="ARBA" id="ARBA00022603"/>
    </source>
</evidence>
<dbReference type="GO" id="GO:0008168">
    <property type="term" value="F:methyltransferase activity"/>
    <property type="evidence" value="ECO:0007669"/>
    <property type="project" value="UniProtKB-KW"/>
</dbReference>
<evidence type="ECO:0000313" key="6">
    <source>
        <dbReference type="Proteomes" id="UP000638560"/>
    </source>
</evidence>
<dbReference type="PANTHER" id="PTHR43861">
    <property type="entry name" value="TRANS-ACONITATE 2-METHYLTRANSFERASE-RELATED"/>
    <property type="match status" value="1"/>
</dbReference>
<feature type="region of interest" description="Disordered" evidence="3">
    <location>
        <begin position="1"/>
        <end position="35"/>
    </location>
</feature>
<reference evidence="5 6" key="1">
    <citation type="submission" date="2020-11" db="EMBL/GenBank/DDBJ databases">
        <title>A novel isolate from a Black sea contaminated sediment with potential to produce alkanes: Plantactinospora alkalitolerans sp. nov.</title>
        <authorList>
            <person name="Carro L."/>
            <person name="Veyisoglu A."/>
            <person name="Guven K."/>
            <person name="Schumann P."/>
            <person name="Klenk H.-P."/>
            <person name="Sahin N."/>
        </authorList>
    </citation>
    <scope>NUCLEOTIDE SEQUENCE [LARGE SCALE GENOMIC DNA]</scope>
    <source>
        <strain evidence="5 6">S1510</strain>
    </source>
</reference>
<evidence type="ECO:0000313" key="5">
    <source>
        <dbReference type="EMBL" id="MBF9131196.1"/>
    </source>
</evidence>
<gene>
    <name evidence="5" type="ORF">I0C86_19845</name>
</gene>
<keyword evidence="6" id="KW-1185">Reference proteome</keyword>
<dbReference type="Proteomes" id="UP000638560">
    <property type="component" value="Unassembled WGS sequence"/>
</dbReference>